<keyword evidence="3" id="KW-0456">Lyase</keyword>
<comment type="cofactor">
    <cofactor evidence="1">
        <name>pyridoxal 5'-phosphate</name>
        <dbReference type="ChEBI" id="CHEBI:597326"/>
    </cofactor>
</comment>
<dbReference type="GO" id="GO:0003941">
    <property type="term" value="F:L-serine ammonia-lyase activity"/>
    <property type="evidence" value="ECO:0007669"/>
    <property type="project" value="TreeGrafter"/>
</dbReference>
<gene>
    <name evidence="5" type="ORF">COO09_07850</name>
</gene>
<evidence type="ECO:0000256" key="1">
    <source>
        <dbReference type="ARBA" id="ARBA00001933"/>
    </source>
</evidence>
<accession>A0A2A4FWC1</accession>
<organism evidence="5 6">
    <name type="scientific">Rhizorhabdus dicambivorans</name>
    <dbReference type="NCBI Taxonomy" id="1850238"/>
    <lineage>
        <taxon>Bacteria</taxon>
        <taxon>Pseudomonadati</taxon>
        <taxon>Pseudomonadota</taxon>
        <taxon>Alphaproteobacteria</taxon>
        <taxon>Sphingomonadales</taxon>
        <taxon>Sphingomonadaceae</taxon>
        <taxon>Rhizorhabdus</taxon>
    </lineage>
</organism>
<dbReference type="OrthoDB" id="9811476at2"/>
<evidence type="ECO:0000313" key="5">
    <source>
        <dbReference type="EMBL" id="PCE42744.1"/>
    </source>
</evidence>
<feature type="domain" description="Tryptophan synthase beta chain-like PALP" evidence="4">
    <location>
        <begin position="40"/>
        <end position="321"/>
    </location>
</feature>
<comment type="caution">
    <text evidence="5">The sequence shown here is derived from an EMBL/GenBank/DDBJ whole genome shotgun (WGS) entry which is preliminary data.</text>
</comment>
<dbReference type="KEGG" id="rdi:CMV14_03715"/>
<dbReference type="PANTHER" id="PTHR48078">
    <property type="entry name" value="THREONINE DEHYDRATASE, MITOCHONDRIAL-RELATED"/>
    <property type="match status" value="1"/>
</dbReference>
<keyword evidence="2" id="KW-0663">Pyridoxal phosphate</keyword>
<evidence type="ECO:0000259" key="4">
    <source>
        <dbReference type="Pfam" id="PF00291"/>
    </source>
</evidence>
<proteinExistence type="predicted"/>
<evidence type="ECO:0000256" key="2">
    <source>
        <dbReference type="ARBA" id="ARBA00022898"/>
    </source>
</evidence>
<sequence length="337" mass="35500">MNPDYLHRPGESPMSDVDNIVGQITRDDIDRARSLLRDVAIRTPLVPVSAANGRAALAKAENIQPYGSFKIRCGSYAVLSVPDECLDRGLYTASAGNFGQGVAAAAARRGVPTRVYAPDNAARTKIGMMRSLGAEVIEVSFSRWWEILSGEIPEGETAHMVHPCRGREVLIGNATIGAEIIEDAPDIDAILVPFGGGGLVLGIAAAIRLLAPHIELIACEASSSTPFTSALAAGKPVAVESDPDSFIDGIGGAMVLPSAWPLLREYVAGTAVVDDEQAAAVVAMMFRKHRLIVEGAGAVPIACALTKPDFANRKVAAIMSGGNIDEQVLTDILRRHS</sequence>
<dbReference type="GO" id="GO:0006567">
    <property type="term" value="P:L-threonine catabolic process"/>
    <property type="evidence" value="ECO:0007669"/>
    <property type="project" value="TreeGrafter"/>
</dbReference>
<dbReference type="PANTHER" id="PTHR48078:SF6">
    <property type="entry name" value="L-THREONINE DEHYDRATASE CATABOLIC TDCB"/>
    <property type="match status" value="1"/>
</dbReference>
<dbReference type="AlphaFoldDB" id="A0A2A4FWC1"/>
<dbReference type="Pfam" id="PF00291">
    <property type="entry name" value="PALP"/>
    <property type="match status" value="1"/>
</dbReference>
<dbReference type="InterPro" id="IPR001926">
    <property type="entry name" value="TrpB-like_PALP"/>
</dbReference>
<dbReference type="Proteomes" id="UP000218934">
    <property type="component" value="Unassembled WGS sequence"/>
</dbReference>
<protein>
    <submittedName>
        <fullName evidence="5">Pyridoxal-5'-phosphate-dependent protein subunit beta</fullName>
    </submittedName>
</protein>
<dbReference type="GO" id="GO:0006565">
    <property type="term" value="P:L-serine catabolic process"/>
    <property type="evidence" value="ECO:0007669"/>
    <property type="project" value="TreeGrafter"/>
</dbReference>
<dbReference type="GO" id="GO:0009097">
    <property type="term" value="P:isoleucine biosynthetic process"/>
    <property type="evidence" value="ECO:0007669"/>
    <property type="project" value="TreeGrafter"/>
</dbReference>
<evidence type="ECO:0000256" key="3">
    <source>
        <dbReference type="ARBA" id="ARBA00023239"/>
    </source>
</evidence>
<name>A0A2A4FWC1_9SPHN</name>
<evidence type="ECO:0000313" key="6">
    <source>
        <dbReference type="Proteomes" id="UP000218934"/>
    </source>
</evidence>
<dbReference type="InterPro" id="IPR036052">
    <property type="entry name" value="TrpB-like_PALP_sf"/>
</dbReference>
<dbReference type="InterPro" id="IPR050147">
    <property type="entry name" value="Ser/Thr_Dehydratase"/>
</dbReference>
<dbReference type="EMBL" id="NWUF01000006">
    <property type="protein sequence ID" value="PCE42744.1"/>
    <property type="molecule type" value="Genomic_DNA"/>
</dbReference>
<reference evidence="5 6" key="1">
    <citation type="submission" date="2017-09" db="EMBL/GenBank/DDBJ databases">
        <title>The Catabolism of 3,6-Dichlorosalicylic acid is Initiated by the Cytochrome P450 Monooxygenase DsmABC in Rhizorhabdus dicambivorans Ndbn-20.</title>
        <authorList>
            <person name="Na L."/>
        </authorList>
    </citation>
    <scope>NUCLEOTIDE SEQUENCE [LARGE SCALE GENOMIC DNA]</scope>
    <source>
        <strain evidence="5 6">Ndbn-20m</strain>
    </source>
</reference>
<dbReference type="GO" id="GO:0004794">
    <property type="term" value="F:threonine deaminase activity"/>
    <property type="evidence" value="ECO:0007669"/>
    <property type="project" value="TreeGrafter"/>
</dbReference>
<dbReference type="SUPFAM" id="SSF53686">
    <property type="entry name" value="Tryptophan synthase beta subunit-like PLP-dependent enzymes"/>
    <property type="match status" value="1"/>
</dbReference>
<keyword evidence="6" id="KW-1185">Reference proteome</keyword>
<dbReference type="Gene3D" id="3.40.50.1100">
    <property type="match status" value="2"/>
</dbReference>